<comment type="subcellular location">
    <subcellularLocation>
        <location evidence="1">Chromosome</location>
    </subcellularLocation>
</comment>
<dbReference type="GO" id="GO:0000796">
    <property type="term" value="C:condensin complex"/>
    <property type="evidence" value="ECO:0007669"/>
    <property type="project" value="InterPro"/>
</dbReference>
<gene>
    <name evidence="10" type="ORF">BDY21DRAFT_422865</name>
</gene>
<evidence type="ECO:0000256" key="7">
    <source>
        <dbReference type="ARBA" id="ARBA00023306"/>
    </source>
</evidence>
<feature type="domain" description="Nuclear condensin complex subunit 3 C-terminal" evidence="9">
    <location>
        <begin position="639"/>
        <end position="953"/>
    </location>
</feature>
<feature type="region of interest" description="Disordered" evidence="8">
    <location>
        <begin position="583"/>
        <end position="627"/>
    </location>
</feature>
<feature type="compositionally biased region" description="Low complexity" evidence="8">
    <location>
        <begin position="16"/>
        <end position="31"/>
    </location>
</feature>
<dbReference type="InterPro" id="IPR025977">
    <property type="entry name" value="Cnd3_C"/>
</dbReference>
<dbReference type="Proteomes" id="UP000799766">
    <property type="component" value="Unassembled WGS sequence"/>
</dbReference>
<keyword evidence="11" id="KW-1185">Reference proteome</keyword>
<evidence type="ECO:0000256" key="1">
    <source>
        <dbReference type="ARBA" id="ARBA00004286"/>
    </source>
</evidence>
<evidence type="ECO:0000256" key="5">
    <source>
        <dbReference type="ARBA" id="ARBA00022776"/>
    </source>
</evidence>
<reference evidence="10" key="1">
    <citation type="journal article" date="2020" name="Stud. Mycol.">
        <title>101 Dothideomycetes genomes: a test case for predicting lifestyles and emergence of pathogens.</title>
        <authorList>
            <person name="Haridas S."/>
            <person name="Albert R."/>
            <person name="Binder M."/>
            <person name="Bloem J."/>
            <person name="Labutti K."/>
            <person name="Salamov A."/>
            <person name="Andreopoulos B."/>
            <person name="Baker S."/>
            <person name="Barry K."/>
            <person name="Bills G."/>
            <person name="Bluhm B."/>
            <person name="Cannon C."/>
            <person name="Castanera R."/>
            <person name="Culley D."/>
            <person name="Daum C."/>
            <person name="Ezra D."/>
            <person name="Gonzalez J."/>
            <person name="Henrissat B."/>
            <person name="Kuo A."/>
            <person name="Liang C."/>
            <person name="Lipzen A."/>
            <person name="Lutzoni F."/>
            <person name="Magnuson J."/>
            <person name="Mondo S."/>
            <person name="Nolan M."/>
            <person name="Ohm R."/>
            <person name="Pangilinan J."/>
            <person name="Park H.-J."/>
            <person name="Ramirez L."/>
            <person name="Alfaro M."/>
            <person name="Sun H."/>
            <person name="Tritt A."/>
            <person name="Yoshinaga Y."/>
            <person name="Zwiers L.-H."/>
            <person name="Turgeon B."/>
            <person name="Goodwin S."/>
            <person name="Spatafora J."/>
            <person name="Crous P."/>
            <person name="Grigoriev I."/>
        </authorList>
    </citation>
    <scope>NUCLEOTIDE SEQUENCE</scope>
    <source>
        <strain evidence="10">ATCC 16933</strain>
    </source>
</reference>
<dbReference type="GO" id="GO:0007076">
    <property type="term" value="P:mitotic chromosome condensation"/>
    <property type="evidence" value="ECO:0007669"/>
    <property type="project" value="InterPro"/>
</dbReference>
<accession>A0A6A6NUY7</accession>
<dbReference type="Pfam" id="PF12719">
    <property type="entry name" value="Cnd3"/>
    <property type="match status" value="1"/>
</dbReference>
<dbReference type="GO" id="GO:0051301">
    <property type="term" value="P:cell division"/>
    <property type="evidence" value="ECO:0007669"/>
    <property type="project" value="UniProtKB-KW"/>
</dbReference>
<feature type="compositionally biased region" description="Basic and acidic residues" evidence="8">
    <location>
        <begin position="1011"/>
        <end position="1025"/>
    </location>
</feature>
<keyword evidence="5" id="KW-0498">Mitosis</keyword>
<dbReference type="SUPFAM" id="SSF48371">
    <property type="entry name" value="ARM repeat"/>
    <property type="match status" value="1"/>
</dbReference>
<evidence type="ECO:0000256" key="8">
    <source>
        <dbReference type="SAM" id="MobiDB-lite"/>
    </source>
</evidence>
<dbReference type="PANTHER" id="PTHR14418">
    <property type="entry name" value="CONDENSIN COMPLEX SUBUNIT 3-RELATED"/>
    <property type="match status" value="1"/>
</dbReference>
<evidence type="ECO:0000313" key="10">
    <source>
        <dbReference type="EMBL" id="KAF2455536.1"/>
    </source>
</evidence>
<dbReference type="GO" id="GO:0000793">
    <property type="term" value="C:condensed chromosome"/>
    <property type="evidence" value="ECO:0007669"/>
    <property type="project" value="TreeGrafter"/>
</dbReference>
<evidence type="ECO:0000256" key="6">
    <source>
        <dbReference type="ARBA" id="ARBA00023067"/>
    </source>
</evidence>
<name>A0A6A6NUY7_9PEZI</name>
<evidence type="ECO:0000313" key="11">
    <source>
        <dbReference type="Proteomes" id="UP000799766"/>
    </source>
</evidence>
<dbReference type="InterPro" id="IPR011989">
    <property type="entry name" value="ARM-like"/>
</dbReference>
<evidence type="ECO:0000259" key="9">
    <source>
        <dbReference type="Pfam" id="PF12719"/>
    </source>
</evidence>
<feature type="compositionally biased region" description="Low complexity" evidence="8">
    <location>
        <begin position="745"/>
        <end position="757"/>
    </location>
</feature>
<protein>
    <submittedName>
        <fullName evidence="10">Nuclear condensing complex subunit</fullName>
    </submittedName>
</protein>
<evidence type="ECO:0000256" key="2">
    <source>
        <dbReference type="ARBA" id="ARBA00006533"/>
    </source>
</evidence>
<feature type="region of interest" description="Disordered" evidence="8">
    <location>
        <begin position="741"/>
        <end position="764"/>
    </location>
</feature>
<keyword evidence="3" id="KW-0158">Chromosome</keyword>
<dbReference type="AlphaFoldDB" id="A0A6A6NUY7"/>
<feature type="compositionally biased region" description="Acidic residues" evidence="8">
    <location>
        <begin position="1080"/>
        <end position="1092"/>
    </location>
</feature>
<evidence type="ECO:0000256" key="4">
    <source>
        <dbReference type="ARBA" id="ARBA00022618"/>
    </source>
</evidence>
<dbReference type="PANTHER" id="PTHR14418:SF5">
    <property type="entry name" value="CONDENSIN COMPLEX SUBUNIT 3"/>
    <property type="match status" value="1"/>
</dbReference>
<keyword evidence="7" id="KW-0131">Cell cycle</keyword>
<dbReference type="EMBL" id="MU001686">
    <property type="protein sequence ID" value="KAF2455536.1"/>
    <property type="molecule type" value="Genomic_DNA"/>
</dbReference>
<keyword evidence="4" id="KW-0132">Cell division</keyword>
<keyword evidence="6" id="KW-0226">DNA condensation</keyword>
<dbReference type="InterPro" id="IPR016024">
    <property type="entry name" value="ARM-type_fold"/>
</dbReference>
<dbReference type="InterPro" id="IPR027165">
    <property type="entry name" value="CND3"/>
</dbReference>
<feature type="compositionally biased region" description="Acidic residues" evidence="8">
    <location>
        <begin position="1026"/>
        <end position="1038"/>
    </location>
</feature>
<comment type="similarity">
    <text evidence="2">Belongs to the CND3 (condensin subunit 3) family.</text>
</comment>
<sequence>MPGRVSTRNSADSRKLSTQTLKSRTSSTRTSALAVDIPDEGEDTSLRARICSIFSDAQRNVATQRKLVISLRKLHEECCYEPVNPPKSKGRATEEDFGETEFNEEIGRCLLRVLTVKKSEPVGDRSVRFLGQFLKHASEKDNAIAQPDADTTDAFPETPASRLTSYILNLLLPLLVAKDKTVRFRATQIISHIVNTLDSIDDELFQLVRLGLLKRIRDKESAVRVQAVLGLGRLADDGDNENDNSDDSDDESSGSGILEKLLDILQNDPSADVRRSLLMNLPFAPATLPYLLERARDCDAATRRALYSRLLPALGDFRHLSLTHREKLLRWGLRDRDENVRKATARLFRERWIEDCAISRLPDEEGAAPPPGQLSAPNYDALLELLERIDVVNSGVESGIAFEAMQAFWEGRPDYREDISFEDPFWDELTAESIFVARTFNAFCRHSGDSMVQSMAEDKMPEVTKFAFILQRHLNVLIEGVQKVALEQDPDAEEDTVQQEFAVEQLLHIALTLDYSDEIGRRKMFSTMRESLAMPELPEECTKLVIEVLRMVCDPNPAGEREFCGIVLEAIAEVHDTIIGDDSSVKDESFHSARSEMSDESTPTKAKKVKKSKSSSSEDGEEGAQDEEKAVREIMVNMKCLHIAQCMLQNVQCDLEQNSDLVTMLNNLVVPAVRSQEAPIRERGLLCLGLCCLLSKNLAAENLTLFLHCFAKGHEALQAIAIQIISDILITHPSLLAPLPPGADTTTASPTKSPSKSNDPQANPLLKPIYKLYTRALSSPHLSVQTPATTALSKLYLSSVFKDPALLHSLVLAFFNPDTRANPHLRQALTYFLPVYCHSRAENQLRLARVAVGALRVLVGVREELEVDGEGAEEDMVGLAVVAGCLAEWTDPRRVVGFSSDGAAGSGDASKVVSGDVNAHMLLAEDVLERVGASGCGKEERKALLTLLAKLALPNAAPPAGSPAAEALGRIVASTEEALEGKAAADATSRNALNKFHCAVTKLVGAIETSEAGHEETLMESVERGGDDEEGAVMDDDTALPAPEAEGTIMPAGDLDDAESTVIDSGRNGRISREATITDDTVDSLLESDENV</sequence>
<evidence type="ECO:0000256" key="3">
    <source>
        <dbReference type="ARBA" id="ARBA00022454"/>
    </source>
</evidence>
<feature type="region of interest" description="Disordered" evidence="8">
    <location>
        <begin position="1011"/>
        <end position="1092"/>
    </location>
</feature>
<dbReference type="OrthoDB" id="27187at2759"/>
<proteinExistence type="inferred from homology"/>
<feature type="compositionally biased region" description="Basic and acidic residues" evidence="8">
    <location>
        <begin position="583"/>
        <end position="597"/>
    </location>
</feature>
<organism evidence="10 11">
    <name type="scientific">Lineolata rhizophorae</name>
    <dbReference type="NCBI Taxonomy" id="578093"/>
    <lineage>
        <taxon>Eukaryota</taxon>
        <taxon>Fungi</taxon>
        <taxon>Dikarya</taxon>
        <taxon>Ascomycota</taxon>
        <taxon>Pezizomycotina</taxon>
        <taxon>Dothideomycetes</taxon>
        <taxon>Dothideomycetes incertae sedis</taxon>
        <taxon>Lineolatales</taxon>
        <taxon>Lineolataceae</taxon>
        <taxon>Lineolata</taxon>
    </lineage>
</organism>
<feature type="region of interest" description="Disordered" evidence="8">
    <location>
        <begin position="1"/>
        <end position="34"/>
    </location>
</feature>
<feature type="compositionally biased region" description="Polar residues" evidence="8">
    <location>
        <begin position="1"/>
        <end position="10"/>
    </location>
</feature>
<dbReference type="Gene3D" id="1.25.10.10">
    <property type="entry name" value="Leucine-rich Repeat Variant"/>
    <property type="match status" value="1"/>
</dbReference>